<feature type="compositionally biased region" description="Polar residues" evidence="1">
    <location>
        <begin position="31"/>
        <end position="47"/>
    </location>
</feature>
<dbReference type="AlphaFoldDB" id="A0A1J4KSK6"/>
<accession>A0A1J4KSK6</accession>
<dbReference type="Proteomes" id="UP000179807">
    <property type="component" value="Unassembled WGS sequence"/>
</dbReference>
<dbReference type="RefSeq" id="XP_068365782.1">
    <property type="nucleotide sequence ID" value="XM_068499605.1"/>
</dbReference>
<evidence type="ECO:0000313" key="3">
    <source>
        <dbReference type="Proteomes" id="UP000179807"/>
    </source>
</evidence>
<gene>
    <name evidence="2" type="ORF">TRFO_17470</name>
</gene>
<feature type="compositionally biased region" description="Basic residues" evidence="1">
    <location>
        <begin position="213"/>
        <end position="222"/>
    </location>
</feature>
<sequence length="222" mass="26486">MMKRKPTAQSSKRIQFIEEEEKNESSSLNSPINDHQISKRSNFSPTSPIKFESQEQIQQFYKEKLEKLGADQEKEIKALSKEWDIARSQASSLDFQDFCFLEGTKIILTDCGNDSFADRPFKSEEYRNLHKCNMKYEKLFQEMIEKHRHQTTQISEQFQRELENFKYRRVNQIINNRIHDLDKAYESITKTKKKENFEKSSLARKVQPYSPKRSTKMPLRKK</sequence>
<proteinExistence type="predicted"/>
<protein>
    <submittedName>
        <fullName evidence="2">Uncharacterized protein</fullName>
    </submittedName>
</protein>
<organism evidence="2 3">
    <name type="scientific">Tritrichomonas foetus</name>
    <dbReference type="NCBI Taxonomy" id="1144522"/>
    <lineage>
        <taxon>Eukaryota</taxon>
        <taxon>Metamonada</taxon>
        <taxon>Parabasalia</taxon>
        <taxon>Tritrichomonadida</taxon>
        <taxon>Tritrichomonadidae</taxon>
        <taxon>Tritrichomonas</taxon>
    </lineage>
</organism>
<comment type="caution">
    <text evidence="2">The sequence shown here is derived from an EMBL/GenBank/DDBJ whole genome shotgun (WGS) entry which is preliminary data.</text>
</comment>
<dbReference type="VEuPathDB" id="TrichDB:TRFO_17470"/>
<evidence type="ECO:0000313" key="2">
    <source>
        <dbReference type="EMBL" id="OHT12646.1"/>
    </source>
</evidence>
<reference evidence="2" key="1">
    <citation type="submission" date="2016-10" db="EMBL/GenBank/DDBJ databases">
        <authorList>
            <person name="Benchimol M."/>
            <person name="Almeida L.G."/>
            <person name="Vasconcelos A.T."/>
            <person name="Perreira-Neves A."/>
            <person name="Rosa I.A."/>
            <person name="Tasca T."/>
            <person name="Bogo M.R."/>
            <person name="de Souza W."/>
        </authorList>
    </citation>
    <scope>NUCLEOTIDE SEQUENCE [LARGE SCALE GENOMIC DNA]</scope>
    <source>
        <strain evidence="2">K</strain>
    </source>
</reference>
<keyword evidence="3" id="KW-1185">Reference proteome</keyword>
<feature type="region of interest" description="Disordered" evidence="1">
    <location>
        <begin position="196"/>
        <end position="222"/>
    </location>
</feature>
<dbReference type="GeneID" id="94834309"/>
<feature type="region of interest" description="Disordered" evidence="1">
    <location>
        <begin position="1"/>
        <end position="48"/>
    </location>
</feature>
<name>A0A1J4KSK6_9EUKA</name>
<dbReference type="EMBL" id="MLAK01000559">
    <property type="protein sequence ID" value="OHT12646.1"/>
    <property type="molecule type" value="Genomic_DNA"/>
</dbReference>
<evidence type="ECO:0000256" key="1">
    <source>
        <dbReference type="SAM" id="MobiDB-lite"/>
    </source>
</evidence>